<sequence length="135" mass="15687">MANVCLATICGYSAQIPWFSRWECKMHIKMREAFQLRLRARICRSDECSAIRRCFVPDGDAKRLIRPTESREHTCRPDKRSAIRRCFMPDGDAKRLIRPTESREHICGPDKRSAIRRCFVPDDGVEVSFPVGMQK</sequence>
<evidence type="ECO:0000313" key="1">
    <source>
        <dbReference type="EMBL" id="ABV13282.1"/>
    </source>
</evidence>
<dbReference type="HOGENOM" id="CLU_1882089_0_0_6"/>
<proteinExistence type="predicted"/>
<protein>
    <submittedName>
        <fullName evidence="1">Uncharacterized protein</fullName>
    </submittedName>
</protein>
<evidence type="ECO:0000313" key="2">
    <source>
        <dbReference type="Proteomes" id="UP000008148"/>
    </source>
</evidence>
<dbReference type="Proteomes" id="UP000008148">
    <property type="component" value="Chromosome"/>
</dbReference>
<dbReference type="KEGG" id="cko:CKO_02158"/>
<keyword evidence="2" id="KW-1185">Reference proteome</keyword>
<name>A8AIG9_CITK8</name>
<dbReference type="AlphaFoldDB" id="A8AIG9"/>
<organism evidence="1 2">
    <name type="scientific">Citrobacter koseri (strain ATCC BAA-895 / CDC 4225-83 / SGSC4696)</name>
    <dbReference type="NCBI Taxonomy" id="290338"/>
    <lineage>
        <taxon>Bacteria</taxon>
        <taxon>Pseudomonadati</taxon>
        <taxon>Pseudomonadota</taxon>
        <taxon>Gammaproteobacteria</taxon>
        <taxon>Enterobacterales</taxon>
        <taxon>Enterobacteriaceae</taxon>
        <taxon>Citrobacter</taxon>
    </lineage>
</organism>
<dbReference type="STRING" id="290338.CKO_02158"/>
<gene>
    <name evidence="1" type="ordered locus">CKO_02158</name>
</gene>
<dbReference type="EMBL" id="CP000822">
    <property type="protein sequence ID" value="ABV13282.1"/>
    <property type="molecule type" value="Genomic_DNA"/>
</dbReference>
<reference evidence="1 2" key="1">
    <citation type="submission" date="2007-08" db="EMBL/GenBank/DDBJ databases">
        <authorList>
            <consortium name="The Citrobacter koseri Genome Sequencing Project"/>
            <person name="McClelland M."/>
            <person name="Sanderson E.K."/>
            <person name="Porwollik S."/>
            <person name="Spieth J."/>
            <person name="Clifton W.S."/>
            <person name="Latreille P."/>
            <person name="Courtney L."/>
            <person name="Wang C."/>
            <person name="Pepin K."/>
            <person name="Bhonagiri V."/>
            <person name="Nash W."/>
            <person name="Johnson M."/>
            <person name="Thiruvilangam P."/>
            <person name="Wilson R."/>
        </authorList>
    </citation>
    <scope>NUCLEOTIDE SEQUENCE [LARGE SCALE GENOMIC DNA]</scope>
    <source>
        <strain evidence="2">ATCC BAA-895 / CDC 4225-83 / SGSC4696</strain>
    </source>
</reference>
<accession>A8AIG9</accession>